<name>A0A4Q9PIK0_9APHY</name>
<dbReference type="Pfam" id="PF00651">
    <property type="entry name" value="BTB"/>
    <property type="match status" value="1"/>
</dbReference>
<dbReference type="SMART" id="SM00225">
    <property type="entry name" value="BTB"/>
    <property type="match status" value="1"/>
</dbReference>
<dbReference type="Gene3D" id="3.30.710.10">
    <property type="entry name" value="Potassium Channel Kv1.1, Chain A"/>
    <property type="match status" value="1"/>
</dbReference>
<organism evidence="1 2">
    <name type="scientific">Dichomitus squalens</name>
    <dbReference type="NCBI Taxonomy" id="114155"/>
    <lineage>
        <taxon>Eukaryota</taxon>
        <taxon>Fungi</taxon>
        <taxon>Dikarya</taxon>
        <taxon>Basidiomycota</taxon>
        <taxon>Agaricomycotina</taxon>
        <taxon>Agaricomycetes</taxon>
        <taxon>Polyporales</taxon>
        <taxon>Polyporaceae</taxon>
        <taxon>Dichomitus</taxon>
    </lineage>
</organism>
<dbReference type="CDD" id="cd18186">
    <property type="entry name" value="BTB_POZ_ZBTB_KLHL-like"/>
    <property type="match status" value="1"/>
</dbReference>
<dbReference type="PROSITE" id="PS50097">
    <property type="entry name" value="BTB"/>
    <property type="match status" value="1"/>
</dbReference>
<reference evidence="1 2" key="1">
    <citation type="submission" date="2019-01" db="EMBL/GenBank/DDBJ databases">
        <title>Draft genome sequences of three monokaryotic isolates of the white-rot basidiomycete fungus Dichomitus squalens.</title>
        <authorList>
            <consortium name="DOE Joint Genome Institute"/>
            <person name="Lopez S.C."/>
            <person name="Andreopoulos B."/>
            <person name="Pangilinan J."/>
            <person name="Lipzen A."/>
            <person name="Riley R."/>
            <person name="Ahrendt S."/>
            <person name="Ng V."/>
            <person name="Barry K."/>
            <person name="Daum C."/>
            <person name="Grigoriev I.V."/>
            <person name="Hilden K.S."/>
            <person name="Makela M.R."/>
            <person name="de Vries R.P."/>
        </authorList>
    </citation>
    <scope>NUCLEOTIDE SEQUENCE [LARGE SCALE GENOMIC DNA]</scope>
    <source>
        <strain evidence="1 2">CBS 464.89</strain>
    </source>
</reference>
<sequence>MAAIPAHPFTYSSADVVLYSSDNVVYKVHKLILAIASDFFRDMFDLPQPTSSSDSDSSAPVTEEQVDGLPVIRMLESSKALTPLLMLCYPLEEPVLTSITEVCAVLEAAIKFDLRRASQIAKRRMRELIPSAPLRVYIIACRLGLEDEAHAAAQEIYRSKVQDQYVEKLEEISFGAYHRLLHYCSAGGDAGFGMVSFSPTKSGPKSKKDKKKADVDRSRAITFTVPVSTATPDVSTIGSPTPVLSTGDVNIVLLTSDGQRLPISGNGILYASPLLSALVARRSNIAEEVPVTEPAATMSILIRVYDPFEQPHFADMLDIHAGLIAAEKYGMRKAIDFLRTALRSQELSSLREARCAPISQETCTPASIQYISREVTFTVSWLFTATATLL</sequence>
<accession>A0A4Q9PIK0</accession>
<dbReference type="InterPro" id="IPR000210">
    <property type="entry name" value="BTB/POZ_dom"/>
</dbReference>
<proteinExistence type="predicted"/>
<dbReference type="EMBL" id="ML145207">
    <property type="protein sequence ID" value="TBU53706.1"/>
    <property type="molecule type" value="Genomic_DNA"/>
</dbReference>
<dbReference type="SUPFAM" id="SSF54695">
    <property type="entry name" value="POZ domain"/>
    <property type="match status" value="1"/>
</dbReference>
<dbReference type="InterPro" id="IPR011333">
    <property type="entry name" value="SKP1/BTB/POZ_sf"/>
</dbReference>
<dbReference type="AlphaFoldDB" id="A0A4Q9PIK0"/>
<keyword evidence="2" id="KW-1185">Reference proteome</keyword>
<evidence type="ECO:0000313" key="2">
    <source>
        <dbReference type="Proteomes" id="UP000292082"/>
    </source>
</evidence>
<dbReference type="STRING" id="114155.A0A4Q9PIK0"/>
<dbReference type="Proteomes" id="UP000292082">
    <property type="component" value="Unassembled WGS sequence"/>
</dbReference>
<evidence type="ECO:0000313" key="1">
    <source>
        <dbReference type="EMBL" id="TBU53706.1"/>
    </source>
</evidence>
<gene>
    <name evidence="1" type="ORF">BD310DRAFT_980930</name>
</gene>
<protein>
    <submittedName>
        <fullName evidence="1">Uncharacterized protein</fullName>
    </submittedName>
</protein>